<dbReference type="SUPFAM" id="SSF57756">
    <property type="entry name" value="Retrovirus zinc finger-like domains"/>
    <property type="match status" value="1"/>
</dbReference>
<organism evidence="1 2">
    <name type="scientific">Hypothenemus hampei</name>
    <name type="common">Coffee berry borer</name>
    <dbReference type="NCBI Taxonomy" id="57062"/>
    <lineage>
        <taxon>Eukaryota</taxon>
        <taxon>Metazoa</taxon>
        <taxon>Ecdysozoa</taxon>
        <taxon>Arthropoda</taxon>
        <taxon>Hexapoda</taxon>
        <taxon>Insecta</taxon>
        <taxon>Pterygota</taxon>
        <taxon>Neoptera</taxon>
        <taxon>Endopterygota</taxon>
        <taxon>Coleoptera</taxon>
        <taxon>Polyphaga</taxon>
        <taxon>Cucujiformia</taxon>
        <taxon>Curculionidae</taxon>
        <taxon>Scolytinae</taxon>
        <taxon>Hypothenemus</taxon>
    </lineage>
</organism>
<keyword evidence="2" id="KW-1185">Reference proteome</keyword>
<name>A0ABD1ES36_HYPHA</name>
<dbReference type="AlphaFoldDB" id="A0ABD1ES36"/>
<gene>
    <name evidence="1" type="ORF">ABEB36_009094</name>
</gene>
<dbReference type="Gene3D" id="4.10.60.10">
    <property type="entry name" value="Zinc finger, CCHC-type"/>
    <property type="match status" value="1"/>
</dbReference>
<evidence type="ECO:0000313" key="2">
    <source>
        <dbReference type="Proteomes" id="UP001566132"/>
    </source>
</evidence>
<proteinExistence type="predicted"/>
<reference evidence="1 2" key="1">
    <citation type="submission" date="2024-05" db="EMBL/GenBank/DDBJ databases">
        <title>Genetic variation in Jamaican populations of the coffee berry borer (Hypothenemus hampei).</title>
        <authorList>
            <person name="Errbii M."/>
            <person name="Myrie A."/>
        </authorList>
    </citation>
    <scope>NUCLEOTIDE SEQUENCE [LARGE SCALE GENOMIC DNA]</scope>
    <source>
        <strain evidence="1">JA-Hopewell-2020-01-JO</strain>
        <tissue evidence="1">Whole body</tissue>
    </source>
</reference>
<comment type="caution">
    <text evidence="1">The sequence shown here is derived from an EMBL/GenBank/DDBJ whole genome shotgun (WGS) entry which is preliminary data.</text>
</comment>
<accession>A0ABD1ES36</accession>
<protein>
    <recommendedName>
        <fullName evidence="3">CCHC-type domain-containing protein</fullName>
    </recommendedName>
</protein>
<evidence type="ECO:0000313" key="1">
    <source>
        <dbReference type="EMBL" id="KAL1498270.1"/>
    </source>
</evidence>
<sequence>MAQMSDTQFQQLLKTIMEVRTIPTQGENAGSFSKCSARFDGTRSYSVVDNFLTTIDIYKNIEKISDADALKGLPLLLRDTAATWWQGVKEEAKCWTEALILIRGAFSPSKPAHQLYIEIFGGHQEPGETMDEFICKKRVLLAQLPSTRHDEETQLDMIFGLLHINYRKEISRNSIHSFMELLQKGRQVEMVQNECLKIVSTNIPKKQAENSNMDLNYEKPKKFRCSYCHRRGHMISDCRKRIALDKENQIPTRTPSGSYENHNPSVRNCLLWLR</sequence>
<dbReference type="InterPro" id="IPR036875">
    <property type="entry name" value="Znf_CCHC_sf"/>
</dbReference>
<dbReference type="Proteomes" id="UP001566132">
    <property type="component" value="Unassembled WGS sequence"/>
</dbReference>
<evidence type="ECO:0008006" key="3">
    <source>
        <dbReference type="Google" id="ProtNLM"/>
    </source>
</evidence>
<dbReference type="EMBL" id="JBDJPC010000006">
    <property type="protein sequence ID" value="KAL1498270.1"/>
    <property type="molecule type" value="Genomic_DNA"/>
</dbReference>